<evidence type="ECO:0000313" key="13">
    <source>
        <dbReference type="Proteomes" id="UP000199601"/>
    </source>
</evidence>
<dbReference type="SUPFAM" id="SSF51395">
    <property type="entry name" value="FMN-linked oxidoreductases"/>
    <property type="match status" value="1"/>
</dbReference>
<keyword evidence="6" id="KW-0479">Metal-binding</keyword>
<dbReference type="PRINTS" id="PR00368">
    <property type="entry name" value="FADPNR"/>
</dbReference>
<organism evidence="12 13">
    <name type="scientific">Mycobacterium europaeum</name>
    <dbReference type="NCBI Taxonomy" id="761804"/>
    <lineage>
        <taxon>Bacteria</taxon>
        <taxon>Bacillati</taxon>
        <taxon>Actinomycetota</taxon>
        <taxon>Actinomycetes</taxon>
        <taxon>Mycobacteriales</taxon>
        <taxon>Mycobacteriaceae</taxon>
        <taxon>Mycobacterium</taxon>
        <taxon>Mycobacterium simiae complex</taxon>
    </lineage>
</organism>
<dbReference type="PANTHER" id="PTHR42917:SF2">
    <property type="entry name" value="2,4-DIENOYL-COA REDUCTASE [(2E)-ENOYL-COA-PRODUCING]"/>
    <property type="match status" value="1"/>
</dbReference>
<evidence type="ECO:0000256" key="3">
    <source>
        <dbReference type="ARBA" id="ARBA00011048"/>
    </source>
</evidence>
<keyword evidence="7" id="KW-0560">Oxidoreductase</keyword>
<protein>
    <submittedName>
        <fullName evidence="12">NADPH dependent 2,4-dienoyl-CoA reductase FadH</fullName>
    </submittedName>
</protein>
<dbReference type="Gene3D" id="3.20.20.70">
    <property type="entry name" value="Aldolase class I"/>
    <property type="match status" value="1"/>
</dbReference>
<comment type="cofactor">
    <cofactor evidence="1">
        <name>FMN</name>
        <dbReference type="ChEBI" id="CHEBI:58210"/>
    </cofactor>
</comment>
<comment type="similarity">
    <text evidence="3">In the N-terminal section; belongs to the NADH:flavin oxidoreductase/NADH oxidase family.</text>
</comment>
<dbReference type="InterPro" id="IPR013785">
    <property type="entry name" value="Aldolase_TIM"/>
</dbReference>
<gene>
    <name evidence="12" type="ORF">BN000_00761</name>
</gene>
<dbReference type="InterPro" id="IPR051793">
    <property type="entry name" value="NADH:flavin_oxidoreductase"/>
</dbReference>
<evidence type="ECO:0000256" key="6">
    <source>
        <dbReference type="ARBA" id="ARBA00022723"/>
    </source>
</evidence>
<dbReference type="Gene3D" id="3.50.50.60">
    <property type="entry name" value="FAD/NAD(P)-binding domain"/>
    <property type="match status" value="1"/>
</dbReference>
<evidence type="ECO:0000259" key="11">
    <source>
        <dbReference type="Pfam" id="PF07992"/>
    </source>
</evidence>
<name>A0A0U1CXY2_9MYCO</name>
<dbReference type="CDD" id="cd02803">
    <property type="entry name" value="OYE_like_FMN_family"/>
    <property type="match status" value="1"/>
</dbReference>
<evidence type="ECO:0000256" key="7">
    <source>
        <dbReference type="ARBA" id="ARBA00023002"/>
    </source>
</evidence>
<evidence type="ECO:0000313" key="12">
    <source>
        <dbReference type="EMBL" id="CQD04205.1"/>
    </source>
</evidence>
<dbReference type="GO" id="GO:0010181">
    <property type="term" value="F:FMN binding"/>
    <property type="evidence" value="ECO:0007669"/>
    <property type="project" value="InterPro"/>
</dbReference>
<dbReference type="PRINTS" id="PR00411">
    <property type="entry name" value="PNDRDTASEI"/>
</dbReference>
<keyword evidence="13" id="KW-1185">Reference proteome</keyword>
<sequence>MTGFGHLLAPGRIGAMRVRNRVVMSPMETMYGTPDGLPSQRTRDYFAARARGGVGLITLGATGIDHHHPETPGGLHLANDEAVDAHRALVDVVHQHGAKIQPQLVHAGPDGLGPEMFGVPSLGPSVIPSYLTGRPSVEISKQQLCEVFDLFRTAARRAVEAGYDGIELHAAHGYMLLGSFLAPQRNRRTDDYRGDSARGRARVVLDALAAIRSEIGDTLPITLRISGYERVAGGRPIFETAQLAPEFVAAGVDAFHVSGGVIDRLVTGMVNGADDGDELNVGAAAAIKQVVDVPVIVVGRIHDPVRAERILADGRADFIAMGRPLLADPELPSKLRNGQVRRIRRCISCENCIDAMEQRFSVDCAVNPRTGKERELSAAPAARAKRVVVIGGGPAGLEAARVAAERGHRVTLFERSAALGGALRWASVLHPENEPFLHYLRDEINRSGTDVVLGQDVSAQDIVQSAPDAVVVATGGRVAVPRFPGSDLSHVHTGPGLRELLGGRAESGGQAWQRLGAAALGGWRQRLVRPTAIRLASRAWMPLGRRVVIVGGDLVALELAEFLANRGRLVSVLESGRNLAPEVGNKRKTEHMDRLDRLGVTVHVRASVQRITTEAVLFTPAGGTVRELPADNVVLAGAVEPDTTLFDALVAALPDAQVHAAGDCTGLGLIRKATEEGARAACAI</sequence>
<dbReference type="SUPFAM" id="SSF51905">
    <property type="entry name" value="FAD/NAD(P)-binding domain"/>
    <property type="match status" value="1"/>
</dbReference>
<proteinExistence type="inferred from homology"/>
<dbReference type="EMBL" id="CTEC01000001">
    <property type="protein sequence ID" value="CQD04205.1"/>
    <property type="molecule type" value="Genomic_DNA"/>
</dbReference>
<dbReference type="Pfam" id="PF07992">
    <property type="entry name" value="Pyr_redox_2"/>
    <property type="match status" value="1"/>
</dbReference>
<keyword evidence="4" id="KW-0285">Flavoprotein</keyword>
<reference evidence="13" key="1">
    <citation type="submission" date="2015-03" db="EMBL/GenBank/DDBJ databases">
        <authorList>
            <person name="Urmite Genomes"/>
        </authorList>
    </citation>
    <scope>NUCLEOTIDE SEQUENCE [LARGE SCALE GENOMIC DNA]</scope>
    <source>
        <strain evidence="13">CSUR P1344</strain>
    </source>
</reference>
<evidence type="ECO:0000256" key="4">
    <source>
        <dbReference type="ARBA" id="ARBA00022630"/>
    </source>
</evidence>
<dbReference type="InterPro" id="IPR036188">
    <property type="entry name" value="FAD/NAD-bd_sf"/>
</dbReference>
<evidence type="ECO:0000256" key="2">
    <source>
        <dbReference type="ARBA" id="ARBA00001966"/>
    </source>
</evidence>
<dbReference type="Pfam" id="PF00724">
    <property type="entry name" value="Oxidored_FMN"/>
    <property type="match status" value="1"/>
</dbReference>
<keyword evidence="8" id="KW-0408">Iron</keyword>
<dbReference type="InterPro" id="IPR023753">
    <property type="entry name" value="FAD/NAD-binding_dom"/>
</dbReference>
<dbReference type="AlphaFoldDB" id="A0A0U1CXY2"/>
<dbReference type="RefSeq" id="WP_090418539.1">
    <property type="nucleotide sequence ID" value="NZ_CTEC01000001.1"/>
</dbReference>
<accession>A0A0U1CXY2</accession>
<evidence type="ECO:0000256" key="5">
    <source>
        <dbReference type="ARBA" id="ARBA00022643"/>
    </source>
</evidence>
<dbReference type="GO" id="GO:0051536">
    <property type="term" value="F:iron-sulfur cluster binding"/>
    <property type="evidence" value="ECO:0007669"/>
    <property type="project" value="UniProtKB-KW"/>
</dbReference>
<comment type="cofactor">
    <cofactor evidence="2">
        <name>[4Fe-4S] cluster</name>
        <dbReference type="ChEBI" id="CHEBI:49883"/>
    </cofactor>
</comment>
<dbReference type="Proteomes" id="UP000199601">
    <property type="component" value="Unassembled WGS sequence"/>
</dbReference>
<keyword evidence="5" id="KW-0288">FMN</keyword>
<evidence type="ECO:0000259" key="10">
    <source>
        <dbReference type="Pfam" id="PF00724"/>
    </source>
</evidence>
<feature type="domain" description="FAD/NAD(P)-binding" evidence="11">
    <location>
        <begin position="386"/>
        <end position="676"/>
    </location>
</feature>
<feature type="domain" description="NADH:flavin oxidoreductase/NADH oxidase N-terminal" evidence="10">
    <location>
        <begin position="7"/>
        <end position="338"/>
    </location>
</feature>
<keyword evidence="9" id="KW-0411">Iron-sulfur</keyword>
<evidence type="ECO:0000256" key="8">
    <source>
        <dbReference type="ARBA" id="ARBA00023004"/>
    </source>
</evidence>
<dbReference type="PANTHER" id="PTHR42917">
    <property type="entry name" value="2,4-DIENOYL-COA REDUCTASE"/>
    <property type="match status" value="1"/>
</dbReference>
<dbReference type="GO" id="GO:0016491">
    <property type="term" value="F:oxidoreductase activity"/>
    <property type="evidence" value="ECO:0007669"/>
    <property type="project" value="UniProtKB-KW"/>
</dbReference>
<dbReference type="InterPro" id="IPR001155">
    <property type="entry name" value="OxRdtase_FMN_N"/>
</dbReference>
<dbReference type="GO" id="GO:0046872">
    <property type="term" value="F:metal ion binding"/>
    <property type="evidence" value="ECO:0007669"/>
    <property type="project" value="UniProtKB-KW"/>
</dbReference>
<dbReference type="Gene3D" id="3.40.50.720">
    <property type="entry name" value="NAD(P)-binding Rossmann-like Domain"/>
    <property type="match status" value="1"/>
</dbReference>
<evidence type="ECO:0000256" key="1">
    <source>
        <dbReference type="ARBA" id="ARBA00001917"/>
    </source>
</evidence>
<evidence type="ECO:0000256" key="9">
    <source>
        <dbReference type="ARBA" id="ARBA00023014"/>
    </source>
</evidence>